<accession>A0A8H5F118</accession>
<proteinExistence type="predicted"/>
<gene>
    <name evidence="2" type="ORF">D9619_008428</name>
</gene>
<sequence length="161" mass="17534">MRVRRGKTTRWGEVLPDACCHPSSTRASLGPAPTFAQYPGPAIRVMYTFNPCWRSVDEIQLAYTAPQTVPATSLPHDRPSSLRTIDNTSTPSSTLNKHPPTLHFSLSVSTTQPALLRLTLDADGQPTFRLTHGKAGPGVPPCSKRNAVLRPYTTQGSVKRS</sequence>
<evidence type="ECO:0000313" key="2">
    <source>
        <dbReference type="EMBL" id="KAF5319348.1"/>
    </source>
</evidence>
<evidence type="ECO:0000256" key="1">
    <source>
        <dbReference type="SAM" id="MobiDB-lite"/>
    </source>
</evidence>
<feature type="compositionally biased region" description="Polar residues" evidence="1">
    <location>
        <begin position="81"/>
        <end position="96"/>
    </location>
</feature>
<dbReference type="AlphaFoldDB" id="A0A8H5F118"/>
<comment type="caution">
    <text evidence="2">The sequence shown here is derived from an EMBL/GenBank/DDBJ whole genome shotgun (WGS) entry which is preliminary data.</text>
</comment>
<dbReference type="Proteomes" id="UP000567179">
    <property type="component" value="Unassembled WGS sequence"/>
</dbReference>
<keyword evidence="3" id="KW-1185">Reference proteome</keyword>
<dbReference type="EMBL" id="JAACJJ010000029">
    <property type="protein sequence ID" value="KAF5319348.1"/>
    <property type="molecule type" value="Genomic_DNA"/>
</dbReference>
<organism evidence="2 3">
    <name type="scientific">Psilocybe cf. subviscida</name>
    <dbReference type="NCBI Taxonomy" id="2480587"/>
    <lineage>
        <taxon>Eukaryota</taxon>
        <taxon>Fungi</taxon>
        <taxon>Dikarya</taxon>
        <taxon>Basidiomycota</taxon>
        <taxon>Agaricomycotina</taxon>
        <taxon>Agaricomycetes</taxon>
        <taxon>Agaricomycetidae</taxon>
        <taxon>Agaricales</taxon>
        <taxon>Agaricineae</taxon>
        <taxon>Strophariaceae</taxon>
        <taxon>Psilocybe</taxon>
    </lineage>
</organism>
<feature type="region of interest" description="Disordered" evidence="1">
    <location>
        <begin position="69"/>
        <end position="98"/>
    </location>
</feature>
<reference evidence="2 3" key="1">
    <citation type="journal article" date="2020" name="ISME J.">
        <title>Uncovering the hidden diversity of litter-decomposition mechanisms in mushroom-forming fungi.</title>
        <authorList>
            <person name="Floudas D."/>
            <person name="Bentzer J."/>
            <person name="Ahren D."/>
            <person name="Johansson T."/>
            <person name="Persson P."/>
            <person name="Tunlid A."/>
        </authorList>
    </citation>
    <scope>NUCLEOTIDE SEQUENCE [LARGE SCALE GENOMIC DNA]</scope>
    <source>
        <strain evidence="2 3">CBS 101986</strain>
    </source>
</reference>
<protein>
    <submittedName>
        <fullName evidence="2">Uncharacterized protein</fullName>
    </submittedName>
</protein>
<evidence type="ECO:0000313" key="3">
    <source>
        <dbReference type="Proteomes" id="UP000567179"/>
    </source>
</evidence>
<name>A0A8H5F118_9AGAR</name>